<dbReference type="Proteomes" id="UP000002069">
    <property type="component" value="Chromosome"/>
</dbReference>
<sequence length="35" mass="3750">MADAVKAGDLSRLLKTNMLLVSLNVPVSLADIFSF</sequence>
<accession>C9XXC1</accession>
<name>C9XXC1_CROTZ</name>
<dbReference type="HOGENOM" id="CLU_3367333_0_0_6"/>
<evidence type="ECO:0000313" key="1">
    <source>
        <dbReference type="EMBL" id="CBA32575.1"/>
    </source>
</evidence>
<evidence type="ECO:0000313" key="2">
    <source>
        <dbReference type="Proteomes" id="UP000002069"/>
    </source>
</evidence>
<reference evidence="2" key="2">
    <citation type="journal article" date="2011" name="J. Bacteriol.">
        <title>Complete genome sequence of Cronobacter turicensis LMG 23827, a food-borne pathogen causing deaths in neonates.</title>
        <authorList>
            <person name="Stephan R."/>
            <person name="Lehner A."/>
            <person name="Tischler P."/>
            <person name="Rattei T."/>
        </authorList>
    </citation>
    <scope>NUCLEOTIDE SEQUENCE [LARGE SCALE GENOMIC DNA]</scope>
    <source>
        <strain evidence="2">DSM 18703 / CCUG 55852 / LMG 23827 / z3032</strain>
    </source>
</reference>
<gene>
    <name evidence="1" type="ordered locus">Ctu_29830</name>
</gene>
<dbReference type="EMBL" id="FN543093">
    <property type="protein sequence ID" value="CBA32575.1"/>
    <property type="molecule type" value="Genomic_DNA"/>
</dbReference>
<keyword evidence="2" id="KW-1185">Reference proteome</keyword>
<dbReference type="AlphaFoldDB" id="C9XXC1"/>
<proteinExistence type="predicted"/>
<reference evidence="1 2" key="1">
    <citation type="journal article" date="2010" name="J. Bacteriol.">
        <title>Complete Genome Sequence of Cronobacter turicensis LMG 23827, a foodborne pathogen causing deaths in neonates.</title>
        <authorList>
            <person name="Stephan R."/>
            <person name="Lehner A."/>
            <person name="Tischler P."/>
            <person name="Rattei T."/>
        </authorList>
    </citation>
    <scope>NUCLEOTIDE SEQUENCE [LARGE SCALE GENOMIC DNA]</scope>
    <source>
        <strain evidence="2">DSM 18703 / CCUG 55852 / LMG 23827 / z3032</strain>
    </source>
</reference>
<organism evidence="1 2">
    <name type="scientific">Cronobacter turicensis (strain DSM 18703 / CCUG 55852 / LMG 23827 / z3032)</name>
    <dbReference type="NCBI Taxonomy" id="693216"/>
    <lineage>
        <taxon>Bacteria</taxon>
        <taxon>Pseudomonadati</taxon>
        <taxon>Pseudomonadota</taxon>
        <taxon>Gammaproteobacteria</taxon>
        <taxon>Enterobacterales</taxon>
        <taxon>Enterobacteriaceae</taxon>
        <taxon>Cronobacter</taxon>
    </lineage>
</organism>
<dbReference type="KEGG" id="ctu:CTU_29830"/>
<protein>
    <submittedName>
        <fullName evidence="1">Uncharacterized protein</fullName>
    </submittedName>
</protein>